<comment type="caution">
    <text evidence="1">The sequence shown here is derived from an EMBL/GenBank/DDBJ whole genome shotgun (WGS) entry which is preliminary data.</text>
</comment>
<evidence type="ECO:0000313" key="1">
    <source>
        <dbReference type="EMBL" id="KAI8564745.1"/>
    </source>
</evidence>
<sequence length="82" mass="8517">MKMSNNTFDGVVLIGIPNCSLLSVLDLQGSRLTSGVPAFIKELRGLTALLLGGNGFSSSILSSYGNLTALETLGLSEQGKTQ</sequence>
<evidence type="ECO:0000313" key="2">
    <source>
        <dbReference type="Proteomes" id="UP001062846"/>
    </source>
</evidence>
<accession>A0ACC0PGW6</accession>
<dbReference type="EMBL" id="CM046390">
    <property type="protein sequence ID" value="KAI8564745.1"/>
    <property type="molecule type" value="Genomic_DNA"/>
</dbReference>
<name>A0ACC0PGW6_RHOML</name>
<keyword evidence="2" id="KW-1185">Reference proteome</keyword>
<reference evidence="1" key="1">
    <citation type="submission" date="2022-02" db="EMBL/GenBank/DDBJ databases">
        <title>Plant Genome Project.</title>
        <authorList>
            <person name="Zhang R.-G."/>
        </authorList>
    </citation>
    <scope>NUCLEOTIDE SEQUENCE</scope>
    <source>
        <strain evidence="1">AT1</strain>
    </source>
</reference>
<proteinExistence type="predicted"/>
<organism evidence="1 2">
    <name type="scientific">Rhododendron molle</name>
    <name type="common">Chinese azalea</name>
    <name type="synonym">Azalea mollis</name>
    <dbReference type="NCBI Taxonomy" id="49168"/>
    <lineage>
        <taxon>Eukaryota</taxon>
        <taxon>Viridiplantae</taxon>
        <taxon>Streptophyta</taxon>
        <taxon>Embryophyta</taxon>
        <taxon>Tracheophyta</taxon>
        <taxon>Spermatophyta</taxon>
        <taxon>Magnoliopsida</taxon>
        <taxon>eudicotyledons</taxon>
        <taxon>Gunneridae</taxon>
        <taxon>Pentapetalae</taxon>
        <taxon>asterids</taxon>
        <taxon>Ericales</taxon>
        <taxon>Ericaceae</taxon>
        <taxon>Ericoideae</taxon>
        <taxon>Rhodoreae</taxon>
        <taxon>Rhododendron</taxon>
    </lineage>
</organism>
<protein>
    <submittedName>
        <fullName evidence="1">Uncharacterized protein</fullName>
    </submittedName>
</protein>
<dbReference type="Proteomes" id="UP001062846">
    <property type="component" value="Chromosome 3"/>
</dbReference>
<gene>
    <name evidence="1" type="ORF">RHMOL_Rhmol03G0205600</name>
</gene>